<feature type="chain" id="PRO_5020578522" evidence="1">
    <location>
        <begin position="27"/>
        <end position="106"/>
    </location>
</feature>
<dbReference type="InterPro" id="IPR024485">
    <property type="entry name" value="DUF2680"/>
</dbReference>
<comment type="caution">
    <text evidence="2">The sequence shown here is derived from an EMBL/GenBank/DDBJ whole genome shotgun (WGS) entry which is preliminary data.</text>
</comment>
<evidence type="ECO:0000313" key="3">
    <source>
        <dbReference type="Proteomes" id="UP000295416"/>
    </source>
</evidence>
<sequence length="106" mass="12233">MVKLFINATAAILLSAMMLSVAPVQAKETNHPGKSPTQLTEQQKKEISALHQEMLEKRKEIIKKYVEFGVIPQEKGDKIIKHLEKRQSKMAQNGFIPKWHKHHHCR</sequence>
<dbReference type="Proteomes" id="UP000295416">
    <property type="component" value="Unassembled WGS sequence"/>
</dbReference>
<accession>A0A4R2P8L1</accession>
<name>A0A4R2P8L1_9BACL</name>
<dbReference type="AlphaFoldDB" id="A0A4R2P8L1"/>
<proteinExistence type="predicted"/>
<reference evidence="2 3" key="1">
    <citation type="submission" date="2019-03" db="EMBL/GenBank/DDBJ databases">
        <title>Genomic Encyclopedia of Type Strains, Phase IV (KMG-IV): sequencing the most valuable type-strain genomes for metagenomic binning, comparative biology and taxonomic classification.</title>
        <authorList>
            <person name="Goeker M."/>
        </authorList>
    </citation>
    <scope>NUCLEOTIDE SEQUENCE [LARGE SCALE GENOMIC DNA]</scope>
    <source>
        <strain evidence="2 3">DSM 19377</strain>
    </source>
</reference>
<keyword evidence="1" id="KW-0732">Signal</keyword>
<feature type="signal peptide" evidence="1">
    <location>
        <begin position="1"/>
        <end position="26"/>
    </location>
</feature>
<gene>
    <name evidence="2" type="ORF">EV207_103188</name>
</gene>
<protein>
    <submittedName>
        <fullName evidence="2">Uncharacterized protein DUF2680</fullName>
    </submittedName>
</protein>
<evidence type="ECO:0000313" key="2">
    <source>
        <dbReference type="EMBL" id="TCP31303.1"/>
    </source>
</evidence>
<dbReference type="EMBL" id="SLXK01000003">
    <property type="protein sequence ID" value="TCP31303.1"/>
    <property type="molecule type" value="Genomic_DNA"/>
</dbReference>
<dbReference type="Pfam" id="PF10925">
    <property type="entry name" value="DUF2680"/>
    <property type="match status" value="1"/>
</dbReference>
<evidence type="ECO:0000256" key="1">
    <source>
        <dbReference type="SAM" id="SignalP"/>
    </source>
</evidence>
<keyword evidence="3" id="KW-1185">Reference proteome</keyword>
<dbReference type="RefSeq" id="WP_243646933.1">
    <property type="nucleotide sequence ID" value="NZ_SLXK01000003.1"/>
</dbReference>
<organism evidence="2 3">
    <name type="scientific">Scopulibacillus darangshiensis</name>
    <dbReference type="NCBI Taxonomy" id="442528"/>
    <lineage>
        <taxon>Bacteria</taxon>
        <taxon>Bacillati</taxon>
        <taxon>Bacillota</taxon>
        <taxon>Bacilli</taxon>
        <taxon>Bacillales</taxon>
        <taxon>Sporolactobacillaceae</taxon>
        <taxon>Scopulibacillus</taxon>
    </lineage>
</organism>